<reference evidence="1" key="1">
    <citation type="submission" date="2019-10" db="EMBL/GenBank/DDBJ databases">
        <authorList>
            <consortium name="DOE Joint Genome Institute"/>
            <person name="Kuo A."/>
            <person name="Miyauchi S."/>
            <person name="Kiss E."/>
            <person name="Drula E."/>
            <person name="Kohler A."/>
            <person name="Sanchez-Garcia M."/>
            <person name="Andreopoulos B."/>
            <person name="Barry K.W."/>
            <person name="Bonito G."/>
            <person name="Buee M."/>
            <person name="Carver A."/>
            <person name="Chen C."/>
            <person name="Cichocki N."/>
            <person name="Clum A."/>
            <person name="Culley D."/>
            <person name="Crous P.W."/>
            <person name="Fauchery L."/>
            <person name="Girlanda M."/>
            <person name="Hayes R."/>
            <person name="Keri Z."/>
            <person name="Labutti K."/>
            <person name="Lipzen A."/>
            <person name="Lombard V."/>
            <person name="Magnuson J."/>
            <person name="Maillard F."/>
            <person name="Morin E."/>
            <person name="Murat C."/>
            <person name="Nolan M."/>
            <person name="Ohm R."/>
            <person name="Pangilinan J."/>
            <person name="Pereira M."/>
            <person name="Perotto S."/>
            <person name="Peter M."/>
            <person name="Riley R."/>
            <person name="Sitrit Y."/>
            <person name="Stielow B."/>
            <person name="Szollosi G."/>
            <person name="Zifcakova L."/>
            <person name="Stursova M."/>
            <person name="Spatafora J.W."/>
            <person name="Tedersoo L."/>
            <person name="Vaario L.-M."/>
            <person name="Yamada A."/>
            <person name="Yan M."/>
            <person name="Wang P."/>
            <person name="Xu J."/>
            <person name="Bruns T."/>
            <person name="Baldrian P."/>
            <person name="Vilgalys R."/>
            <person name="Henrissat B."/>
            <person name="Grigoriev I.V."/>
            <person name="Hibbett D."/>
            <person name="Nagy L.G."/>
            <person name="Martin F.M."/>
        </authorList>
    </citation>
    <scope>NUCLEOTIDE SEQUENCE</scope>
    <source>
        <strain evidence="1">P2</strain>
    </source>
</reference>
<evidence type="ECO:0000313" key="2">
    <source>
        <dbReference type="Proteomes" id="UP000886501"/>
    </source>
</evidence>
<proteinExistence type="predicted"/>
<dbReference type="Proteomes" id="UP000886501">
    <property type="component" value="Unassembled WGS sequence"/>
</dbReference>
<dbReference type="EMBL" id="MU117993">
    <property type="protein sequence ID" value="KAF9649780.1"/>
    <property type="molecule type" value="Genomic_DNA"/>
</dbReference>
<organism evidence="1 2">
    <name type="scientific">Thelephora ganbajun</name>
    <name type="common">Ganba fungus</name>
    <dbReference type="NCBI Taxonomy" id="370292"/>
    <lineage>
        <taxon>Eukaryota</taxon>
        <taxon>Fungi</taxon>
        <taxon>Dikarya</taxon>
        <taxon>Basidiomycota</taxon>
        <taxon>Agaricomycotina</taxon>
        <taxon>Agaricomycetes</taxon>
        <taxon>Thelephorales</taxon>
        <taxon>Thelephoraceae</taxon>
        <taxon>Thelephora</taxon>
    </lineage>
</organism>
<evidence type="ECO:0000313" key="1">
    <source>
        <dbReference type="EMBL" id="KAF9649780.1"/>
    </source>
</evidence>
<comment type="caution">
    <text evidence="1">The sequence shown here is derived from an EMBL/GenBank/DDBJ whole genome shotgun (WGS) entry which is preliminary data.</text>
</comment>
<protein>
    <submittedName>
        <fullName evidence="1">Alpha/beta-hydrolase</fullName>
    </submittedName>
</protein>
<keyword evidence="2" id="KW-1185">Reference proteome</keyword>
<accession>A0ACB6ZJ19</accession>
<name>A0ACB6ZJ19_THEGA</name>
<reference evidence="1" key="2">
    <citation type="journal article" date="2020" name="Nat. Commun.">
        <title>Large-scale genome sequencing of mycorrhizal fungi provides insights into the early evolution of symbiotic traits.</title>
        <authorList>
            <person name="Miyauchi S."/>
            <person name="Kiss E."/>
            <person name="Kuo A."/>
            <person name="Drula E."/>
            <person name="Kohler A."/>
            <person name="Sanchez-Garcia M."/>
            <person name="Morin E."/>
            <person name="Andreopoulos B."/>
            <person name="Barry K.W."/>
            <person name="Bonito G."/>
            <person name="Buee M."/>
            <person name="Carver A."/>
            <person name="Chen C."/>
            <person name="Cichocki N."/>
            <person name="Clum A."/>
            <person name="Culley D."/>
            <person name="Crous P.W."/>
            <person name="Fauchery L."/>
            <person name="Girlanda M."/>
            <person name="Hayes R.D."/>
            <person name="Keri Z."/>
            <person name="LaButti K."/>
            <person name="Lipzen A."/>
            <person name="Lombard V."/>
            <person name="Magnuson J."/>
            <person name="Maillard F."/>
            <person name="Murat C."/>
            <person name="Nolan M."/>
            <person name="Ohm R.A."/>
            <person name="Pangilinan J."/>
            <person name="Pereira M.F."/>
            <person name="Perotto S."/>
            <person name="Peter M."/>
            <person name="Pfister S."/>
            <person name="Riley R."/>
            <person name="Sitrit Y."/>
            <person name="Stielow J.B."/>
            <person name="Szollosi G."/>
            <person name="Zifcakova L."/>
            <person name="Stursova M."/>
            <person name="Spatafora J.W."/>
            <person name="Tedersoo L."/>
            <person name="Vaario L.M."/>
            <person name="Yamada A."/>
            <person name="Yan M."/>
            <person name="Wang P."/>
            <person name="Xu J."/>
            <person name="Bruns T."/>
            <person name="Baldrian P."/>
            <person name="Vilgalys R."/>
            <person name="Dunand C."/>
            <person name="Henrissat B."/>
            <person name="Grigoriev I.V."/>
            <person name="Hibbett D."/>
            <person name="Nagy L.G."/>
            <person name="Martin F.M."/>
        </authorList>
    </citation>
    <scope>NUCLEOTIDE SEQUENCE</scope>
    <source>
        <strain evidence="1">P2</strain>
    </source>
</reference>
<gene>
    <name evidence="1" type="ORF">BDM02DRAFT_1749183</name>
</gene>
<sequence length="610" mass="68011">MNNVCLAGQVAVLFRRLVHVVSTVSVAQQYHFHKRNRSTPEHTSSQPTIKYQGLSLGQTLFNADRSSTIPRVMAEQWSRLKGRSFWASWPSNLMSVQHPNLSVLGLLPWFRPSRPHSTQLTPPNQIPHVNPSVTSEPRPSGPESDSPPPRYTEEQRDDTIKKLMLSPTLFDPVRTPRHPIVLCHGLYGFDVRGPASFPRLQQHYWHNILSILRGRVGAEVIVTSVPSTGSIASRATTLHNFLQSKAIGRGVNFIGHSMGGLDCRHLISHFNPTEYSPLSLTTVGTPHRGSPFMDWCQENIGLGKMEAGSAAEHEVFSKLKVMEDEVEAERAKEGDPKSSKSSMLSFASLPSSFTTYLLSMLDSPAYANLTTKYLTEVFNPITPDNPKVKYFSIAGRCEGVNVWHPLWLPKLVLDGYESKLRGQPNPPSRNNTDQQWGNDCLVTIESAKWGEFLGVLEGCDHWAMRGASVLDLNYDFSSVSASIPSLSNIKLGGNGKDGDWSLLDWGRFVKLWKTEETKQMESNRKFSAVIEGEGLSMDDVKERENALKTSTDKVSAMLDWIVDQVPLTSKEKVGVGATRKEVSRKRDIASKEGLERLYVALSKKLYDEGL</sequence>